<dbReference type="Proteomes" id="UP000182101">
    <property type="component" value="Plasmid pAMCP48-600"/>
</dbReference>
<evidence type="ECO:0000256" key="7">
    <source>
        <dbReference type="ARBA" id="ARBA00023136"/>
    </source>
</evidence>
<feature type="transmembrane region" description="Helical" evidence="10">
    <location>
        <begin position="6"/>
        <end position="30"/>
    </location>
</feature>
<feature type="transmembrane region" description="Helical" evidence="10">
    <location>
        <begin position="147"/>
        <end position="180"/>
    </location>
</feature>
<keyword evidence="9" id="KW-0511">Multifunctional enzyme</keyword>
<evidence type="ECO:0000256" key="4">
    <source>
        <dbReference type="ARBA" id="ARBA00022519"/>
    </source>
</evidence>
<keyword evidence="6 10" id="KW-1133">Transmembrane helix</keyword>
<feature type="transmembrane region" description="Helical" evidence="10">
    <location>
        <begin position="114"/>
        <end position="135"/>
    </location>
</feature>
<keyword evidence="7 10" id="KW-0472">Membrane</keyword>
<dbReference type="GO" id="GO:0004190">
    <property type="term" value="F:aspartic-type endopeptidase activity"/>
    <property type="evidence" value="ECO:0007669"/>
    <property type="project" value="UniProtKB-EC"/>
</dbReference>
<evidence type="ECO:0000256" key="10">
    <source>
        <dbReference type="SAM" id="Phobius"/>
    </source>
</evidence>
<name>A0AAC9NU47_9ALTE</name>
<keyword evidence="13" id="KW-0614">Plasmid</keyword>
<evidence type="ECO:0000259" key="12">
    <source>
        <dbReference type="Pfam" id="PF06750"/>
    </source>
</evidence>
<keyword evidence="4" id="KW-0997">Cell inner membrane</keyword>
<keyword evidence="9" id="KW-0378">Hydrolase</keyword>
<organism evidence="13 14">
    <name type="scientific">Alteromonas mediterranea</name>
    <dbReference type="NCBI Taxonomy" id="314275"/>
    <lineage>
        <taxon>Bacteria</taxon>
        <taxon>Pseudomonadati</taxon>
        <taxon>Pseudomonadota</taxon>
        <taxon>Gammaproteobacteria</taxon>
        <taxon>Alteromonadales</taxon>
        <taxon>Alteromonadaceae</taxon>
        <taxon>Alteromonas/Salinimonas group</taxon>
        <taxon>Alteromonas</taxon>
    </lineage>
</organism>
<comment type="similarity">
    <text evidence="2 8">Belongs to the peptidase A24 family.</text>
</comment>
<evidence type="ECO:0000256" key="1">
    <source>
        <dbReference type="ARBA" id="ARBA00004429"/>
    </source>
</evidence>
<dbReference type="GO" id="GO:0008168">
    <property type="term" value="F:methyltransferase activity"/>
    <property type="evidence" value="ECO:0007669"/>
    <property type="project" value="UniProtKB-KW"/>
</dbReference>
<evidence type="ECO:0000313" key="13">
    <source>
        <dbReference type="EMBL" id="APD92491.1"/>
    </source>
</evidence>
<protein>
    <recommendedName>
        <fullName evidence="9">Prepilin leader peptidase/N-methyltransferase</fullName>
        <ecNumber evidence="9">2.1.1.-</ecNumber>
        <ecNumber evidence="9">3.4.23.43</ecNumber>
    </recommendedName>
</protein>
<evidence type="ECO:0000256" key="9">
    <source>
        <dbReference type="RuleBase" id="RU003794"/>
    </source>
</evidence>
<dbReference type="InterPro" id="IPR000045">
    <property type="entry name" value="Prepilin_IV_endopep_pep"/>
</dbReference>
<gene>
    <name evidence="13" type="ORF">BM524_19370</name>
</gene>
<dbReference type="Gene3D" id="1.20.120.1220">
    <property type="match status" value="1"/>
</dbReference>
<dbReference type="GO" id="GO:0005886">
    <property type="term" value="C:plasma membrane"/>
    <property type="evidence" value="ECO:0007669"/>
    <property type="project" value="UniProtKB-SubCell"/>
</dbReference>
<evidence type="ECO:0000259" key="11">
    <source>
        <dbReference type="Pfam" id="PF01478"/>
    </source>
</evidence>
<accession>A0AAC9NU47</accession>
<dbReference type="InterPro" id="IPR050882">
    <property type="entry name" value="Prepilin_peptidase/N-MTase"/>
</dbReference>
<dbReference type="PANTHER" id="PTHR30487:SF0">
    <property type="entry name" value="PREPILIN LEADER PEPTIDASE_N-METHYLTRANSFERASE-RELATED"/>
    <property type="match status" value="1"/>
</dbReference>
<keyword evidence="9" id="KW-0808">Transferase</keyword>
<comment type="catalytic activity">
    <reaction evidence="9">
        <text>Typically cleaves a -Gly-|-Phe- bond to release an N-terminal, basic peptide of 5-8 residues from type IV prepilin, and then N-methylates the new N-terminal amino group, the methyl donor being S-adenosyl-L-methionine.</text>
        <dbReference type="EC" id="3.4.23.43"/>
    </reaction>
</comment>
<dbReference type="PANTHER" id="PTHR30487">
    <property type="entry name" value="TYPE 4 PREPILIN-LIKE PROTEINS LEADER PEPTIDE-PROCESSING ENZYME"/>
    <property type="match status" value="1"/>
</dbReference>
<proteinExistence type="inferred from homology"/>
<evidence type="ECO:0000256" key="6">
    <source>
        <dbReference type="ARBA" id="ARBA00022989"/>
    </source>
</evidence>
<dbReference type="EMBL" id="CP018025">
    <property type="protein sequence ID" value="APD92491.1"/>
    <property type="molecule type" value="Genomic_DNA"/>
</dbReference>
<sequence>MRFFESYPVCFVVCFALLGLAVGSFLNVVIYRLPIMLERDENDSERFDLAKPDSACPRCGHQIAWYENIPVLSYLALKAKCRGCALPISIRYPLIELLTGCLWAWVAIKFGFSLEALIAVFLASILVSLFFIDLDTMYLPDVLTLPLLWVGLLVSTEFVFISTQSAVWGAAIGYATPLLISKLMKSRCGDNAIGGGDLKLLAALGAFLGAASVMNVLLLASIIFVVVECVKMRMGRADKIAAFGPAIVVAGWLEFMLGASVYRLGLF</sequence>
<feature type="domain" description="Prepilin peptidase A24 N-terminal" evidence="12">
    <location>
        <begin position="17"/>
        <end position="110"/>
    </location>
</feature>
<evidence type="ECO:0000256" key="3">
    <source>
        <dbReference type="ARBA" id="ARBA00022475"/>
    </source>
</evidence>
<dbReference type="PRINTS" id="PR00864">
    <property type="entry name" value="PREPILNPTASE"/>
</dbReference>
<dbReference type="GO" id="GO:0006465">
    <property type="term" value="P:signal peptide processing"/>
    <property type="evidence" value="ECO:0007669"/>
    <property type="project" value="TreeGrafter"/>
</dbReference>
<dbReference type="Pfam" id="PF01478">
    <property type="entry name" value="Peptidase_A24"/>
    <property type="match status" value="1"/>
</dbReference>
<reference evidence="13 14" key="1">
    <citation type="submission" date="2016-11" db="EMBL/GenBank/DDBJ databases">
        <title>Networking in microbes: conjugative elements and plasmids in the genus Alteromonas.</title>
        <authorList>
            <person name="Lopez-Perez M."/>
            <person name="Ramon-Marco N."/>
            <person name="Rodriguez-Valera F."/>
        </authorList>
    </citation>
    <scope>NUCLEOTIDE SEQUENCE [LARGE SCALE GENOMIC DNA]</scope>
    <source>
        <strain evidence="13 14">CP48</strain>
        <plasmid evidence="14">pamcp48-600</plasmid>
    </source>
</reference>
<feature type="transmembrane region" description="Helical" evidence="10">
    <location>
        <begin position="200"/>
        <end position="228"/>
    </location>
</feature>
<keyword evidence="9" id="KW-0489">Methyltransferase</keyword>
<comment type="subcellular location">
    <subcellularLocation>
        <location evidence="1">Cell inner membrane</location>
        <topology evidence="1">Multi-pass membrane protein</topology>
    </subcellularLocation>
    <subcellularLocation>
        <location evidence="9">Cell membrane</location>
        <topology evidence="9">Multi-pass membrane protein</topology>
    </subcellularLocation>
</comment>
<dbReference type="GO" id="GO:0032259">
    <property type="term" value="P:methylation"/>
    <property type="evidence" value="ECO:0007669"/>
    <property type="project" value="UniProtKB-KW"/>
</dbReference>
<comment type="function">
    <text evidence="9">Plays an essential role in type IV pili and type II pseudopili formation by proteolytically removing the leader sequence from substrate proteins and subsequently monomethylating the alpha-amino group of the newly exposed N-terminal phenylalanine.</text>
</comment>
<dbReference type="EC" id="2.1.1.-" evidence="9"/>
<feature type="domain" description="Prepilin type IV endopeptidase peptidase" evidence="11">
    <location>
        <begin position="121"/>
        <end position="226"/>
    </location>
</feature>
<keyword evidence="9" id="KW-0645">Protease</keyword>
<dbReference type="InterPro" id="IPR014032">
    <property type="entry name" value="Peptidase_A24A_bac"/>
</dbReference>
<evidence type="ECO:0000256" key="2">
    <source>
        <dbReference type="ARBA" id="ARBA00005801"/>
    </source>
</evidence>
<geneLocation type="plasmid" evidence="14">
    <name>pamcp48-600</name>
</geneLocation>
<evidence type="ECO:0000256" key="8">
    <source>
        <dbReference type="RuleBase" id="RU003793"/>
    </source>
</evidence>
<dbReference type="Pfam" id="PF06750">
    <property type="entry name" value="A24_N_bact"/>
    <property type="match status" value="1"/>
</dbReference>
<dbReference type="InterPro" id="IPR010627">
    <property type="entry name" value="Prepilin_pept_A24_N"/>
</dbReference>
<feature type="transmembrane region" description="Helical" evidence="10">
    <location>
        <begin position="240"/>
        <end position="262"/>
    </location>
</feature>
<dbReference type="AlphaFoldDB" id="A0AAC9NU47"/>
<evidence type="ECO:0000313" key="14">
    <source>
        <dbReference type="Proteomes" id="UP000182101"/>
    </source>
</evidence>
<dbReference type="EC" id="3.4.23.43" evidence="9"/>
<evidence type="ECO:0000256" key="5">
    <source>
        <dbReference type="ARBA" id="ARBA00022692"/>
    </source>
</evidence>
<keyword evidence="3" id="KW-1003">Cell membrane</keyword>
<keyword evidence="5 9" id="KW-0812">Transmembrane</keyword>